<evidence type="ECO:0000313" key="1">
    <source>
        <dbReference type="EMBL" id="DAE07936.1"/>
    </source>
</evidence>
<reference evidence="1" key="1">
    <citation type="journal article" date="2021" name="Proc. Natl. Acad. Sci. U.S.A.">
        <title>A Catalog of Tens of Thousands of Viruses from Human Metagenomes Reveals Hidden Associations with Chronic Diseases.</title>
        <authorList>
            <person name="Tisza M.J."/>
            <person name="Buck C.B."/>
        </authorList>
    </citation>
    <scope>NUCLEOTIDE SEQUENCE</scope>
    <source>
        <strain evidence="1">Ct7xv9</strain>
    </source>
</reference>
<organism evidence="1">
    <name type="scientific">Siphoviridae sp. ct7xv9</name>
    <dbReference type="NCBI Taxonomy" id="2825355"/>
    <lineage>
        <taxon>Viruses</taxon>
        <taxon>Duplodnaviria</taxon>
        <taxon>Heunggongvirae</taxon>
        <taxon>Uroviricota</taxon>
        <taxon>Caudoviricetes</taxon>
    </lineage>
</organism>
<accession>A0A8S5PMF0</accession>
<protein>
    <submittedName>
        <fullName evidence="1">Uncharacterized protein</fullName>
    </submittedName>
</protein>
<name>A0A8S5PMF0_9CAUD</name>
<dbReference type="EMBL" id="BK015459">
    <property type="protein sequence ID" value="DAE07936.1"/>
    <property type="molecule type" value="Genomic_DNA"/>
</dbReference>
<proteinExistence type="predicted"/>
<sequence length="49" mass="5747">MHPKLLSDFLNLSVYFELIQGLPLQRWTLFSHYTDTVLVSFPHPLSNMV</sequence>